<reference evidence="2" key="1">
    <citation type="journal article" date="2008" name="Nat. Genet.">
        <title>The Pristionchus pacificus genome provides a unique perspective on nematode lifestyle and parasitism.</title>
        <authorList>
            <person name="Dieterich C."/>
            <person name="Clifton S.W."/>
            <person name="Schuster L.N."/>
            <person name="Chinwalla A."/>
            <person name="Delehaunty K."/>
            <person name="Dinkelacker I."/>
            <person name="Fulton L."/>
            <person name="Fulton R."/>
            <person name="Godfrey J."/>
            <person name="Minx P."/>
            <person name="Mitreva M."/>
            <person name="Roeseler W."/>
            <person name="Tian H."/>
            <person name="Witte H."/>
            <person name="Yang S.P."/>
            <person name="Wilson R.K."/>
            <person name="Sommer R.J."/>
        </authorList>
    </citation>
    <scope>NUCLEOTIDE SEQUENCE [LARGE SCALE GENOMIC DNA]</scope>
    <source>
        <strain evidence="2">PS312</strain>
    </source>
</reference>
<sequence length="439" mass="49788">MKALLYSVSHIANTHIIHDRATIKLEETAEEYGMTTDELLHTCTVDPNSFLQTRKEINDMGGEKAFPYGRFNATDDVMQVLESEFPKTHAVIKKRMDMFDRNVANIGKDAQDHLRTMRWVTFCRVFFIFEAAFAAVLNLYVLVTVWRRRIDSNASTYRIGITVVCLSAIVQSLLQCFTVTIHQIHDNVYTLVQLGAVGWIRAREACILATQTLTFLMWEWIPAACILQYLALCRSHYSAARRLFIAYTYCLVIICVSSPFGAVFINEKTWVPYVHGVVREVQGMAEDEPVYAYAATMNLVPENNNRTIIPFVLVATLPSYVWSYGAFIVTTVLIYRALRTDGVQLTQRTLTMQRRFLRMQILQGFVPLFVCGFPVTLFIGNIVAGTSMDRSTIMMTASIFAVPIVQALVSLTFVRRMKRKAESESSSSTARRASSRVAH</sequence>
<accession>A0A8R1U958</accession>
<protein>
    <submittedName>
        <fullName evidence="1">G protein-coupled receptor</fullName>
    </submittedName>
</protein>
<proteinExistence type="predicted"/>
<organism evidence="1 2">
    <name type="scientific">Pristionchus pacificus</name>
    <name type="common">Parasitic nematode worm</name>
    <dbReference type="NCBI Taxonomy" id="54126"/>
    <lineage>
        <taxon>Eukaryota</taxon>
        <taxon>Metazoa</taxon>
        <taxon>Ecdysozoa</taxon>
        <taxon>Nematoda</taxon>
        <taxon>Chromadorea</taxon>
        <taxon>Rhabditida</taxon>
        <taxon>Rhabditina</taxon>
        <taxon>Diplogasteromorpha</taxon>
        <taxon>Diplogasteroidea</taxon>
        <taxon>Neodiplogasteridae</taxon>
        <taxon>Pristionchus</taxon>
    </lineage>
</organism>
<evidence type="ECO:0000313" key="1">
    <source>
        <dbReference type="EnsemblMetazoa" id="PPA13315.1"/>
    </source>
</evidence>
<name>A0A2A6CW95_PRIPA</name>
<dbReference type="EnsemblMetazoa" id="PPA13315.1">
    <property type="protein sequence ID" value="PPA13315.1"/>
    <property type="gene ID" value="WBGene00102869"/>
</dbReference>
<reference evidence="1" key="2">
    <citation type="submission" date="2022-06" db="UniProtKB">
        <authorList>
            <consortium name="EnsemblMetazoa"/>
        </authorList>
    </citation>
    <scope>IDENTIFICATION</scope>
    <source>
        <strain evidence="1">PS312</strain>
    </source>
</reference>
<dbReference type="InterPro" id="IPR019428">
    <property type="entry name" value="7TM_GPCR_serpentine_rcpt_Str"/>
</dbReference>
<evidence type="ECO:0000313" key="2">
    <source>
        <dbReference type="Proteomes" id="UP000005239"/>
    </source>
</evidence>
<keyword evidence="2" id="KW-1185">Reference proteome</keyword>
<dbReference type="PANTHER" id="PTHR22943:SF248">
    <property type="entry name" value="SEVEN TM RECEPTOR"/>
    <property type="match status" value="1"/>
</dbReference>
<accession>A0A2A6CW95</accession>
<gene>
    <name evidence="1" type="primary">WBGene00102869</name>
</gene>
<dbReference type="Pfam" id="PF10326">
    <property type="entry name" value="7TM_GPCR_Str"/>
    <property type="match status" value="1"/>
</dbReference>
<dbReference type="Proteomes" id="UP000005239">
    <property type="component" value="Unassembled WGS sequence"/>
</dbReference>
<dbReference type="PANTHER" id="PTHR22943">
    <property type="entry name" value="7-TRANSMEMBRANE DOMAIN RECEPTOR C.ELEGANS"/>
    <property type="match status" value="1"/>
</dbReference>
<dbReference type="AlphaFoldDB" id="A0A2A6CW95"/>